<dbReference type="InterPro" id="IPR016169">
    <property type="entry name" value="FAD-bd_PCMH_sub2"/>
</dbReference>
<keyword evidence="14 16" id="KW-0961">Cell wall biogenesis/degradation</keyword>
<dbReference type="EC" id="1.3.1.98" evidence="16"/>
<dbReference type="Gene3D" id="3.30.43.10">
    <property type="entry name" value="Uridine Diphospho-n-acetylenolpyruvylglucosamine Reductase, domain 2"/>
    <property type="match status" value="1"/>
</dbReference>
<evidence type="ECO:0000256" key="10">
    <source>
        <dbReference type="ARBA" id="ARBA00022960"/>
    </source>
</evidence>
<feature type="domain" description="FAD-binding PCMH-type" evidence="17">
    <location>
        <begin position="22"/>
        <end position="189"/>
    </location>
</feature>
<dbReference type="GO" id="GO:0009252">
    <property type="term" value="P:peptidoglycan biosynthetic process"/>
    <property type="evidence" value="ECO:0007669"/>
    <property type="project" value="UniProtKB-UniRule"/>
</dbReference>
<dbReference type="Pfam" id="PF01565">
    <property type="entry name" value="FAD_binding_4"/>
    <property type="match status" value="1"/>
</dbReference>
<dbReference type="InterPro" id="IPR016166">
    <property type="entry name" value="FAD-bd_PCMH"/>
</dbReference>
<dbReference type="GO" id="GO:0008762">
    <property type="term" value="F:UDP-N-acetylmuramate dehydrogenase activity"/>
    <property type="evidence" value="ECO:0007669"/>
    <property type="project" value="UniProtKB-UniRule"/>
</dbReference>
<dbReference type="GO" id="GO:0005829">
    <property type="term" value="C:cytosol"/>
    <property type="evidence" value="ECO:0007669"/>
    <property type="project" value="TreeGrafter"/>
</dbReference>
<evidence type="ECO:0000256" key="13">
    <source>
        <dbReference type="ARBA" id="ARBA00023306"/>
    </source>
</evidence>
<dbReference type="GO" id="GO:0008360">
    <property type="term" value="P:regulation of cell shape"/>
    <property type="evidence" value="ECO:0007669"/>
    <property type="project" value="UniProtKB-KW"/>
</dbReference>
<dbReference type="InterPro" id="IPR003170">
    <property type="entry name" value="MurB"/>
</dbReference>
<dbReference type="InterPro" id="IPR036318">
    <property type="entry name" value="FAD-bd_PCMH-like_sf"/>
</dbReference>
<keyword evidence="19" id="KW-1185">Reference proteome</keyword>
<comment type="function">
    <text evidence="2 16">Cell wall formation.</text>
</comment>
<name>A0A4Q7E8T5_9CYAN</name>
<evidence type="ECO:0000256" key="16">
    <source>
        <dbReference type="HAMAP-Rule" id="MF_00037"/>
    </source>
</evidence>
<evidence type="ECO:0000256" key="3">
    <source>
        <dbReference type="ARBA" id="ARBA00004496"/>
    </source>
</evidence>
<dbReference type="Gene3D" id="3.90.78.10">
    <property type="entry name" value="UDP-N-acetylenolpyruvoylglucosamine reductase, C-terminal domain"/>
    <property type="match status" value="1"/>
</dbReference>
<evidence type="ECO:0000256" key="12">
    <source>
        <dbReference type="ARBA" id="ARBA00023002"/>
    </source>
</evidence>
<comment type="subcellular location">
    <subcellularLocation>
        <location evidence="3 16">Cytoplasm</location>
    </subcellularLocation>
</comment>
<evidence type="ECO:0000256" key="5">
    <source>
        <dbReference type="ARBA" id="ARBA00022490"/>
    </source>
</evidence>
<protein>
    <recommendedName>
        <fullName evidence="16">UDP-N-acetylenolpyruvoylglucosamine reductase</fullName>
        <ecNumber evidence="16">1.3.1.98</ecNumber>
    </recommendedName>
    <alternativeName>
        <fullName evidence="16">UDP-N-acetylmuramate dehydrogenase</fullName>
    </alternativeName>
</protein>
<comment type="pathway">
    <text evidence="4 16">Cell wall biogenesis; peptidoglycan biosynthesis.</text>
</comment>
<comment type="similarity">
    <text evidence="16">Belongs to the MurB family.</text>
</comment>
<dbReference type="Pfam" id="PF02873">
    <property type="entry name" value="MurB_C"/>
    <property type="match status" value="1"/>
</dbReference>
<evidence type="ECO:0000256" key="14">
    <source>
        <dbReference type="ARBA" id="ARBA00023316"/>
    </source>
</evidence>
<accession>A0A4Q7E8T5</accession>
<keyword evidence="11 16" id="KW-0573">Peptidoglycan synthesis</keyword>
<dbReference type="HAMAP" id="MF_00037">
    <property type="entry name" value="MurB"/>
    <property type="match status" value="1"/>
</dbReference>
<feature type="active site" evidence="16">
    <location>
        <position position="168"/>
    </location>
</feature>
<keyword evidence="12 16" id="KW-0560">Oxidoreductase</keyword>
<comment type="caution">
    <text evidence="18">The sequence shown here is derived from an EMBL/GenBank/DDBJ whole genome shotgun (WGS) entry which is preliminary data.</text>
</comment>
<dbReference type="OrthoDB" id="9804753at2"/>
<sequence length="306" mass="32657">MRPQSDLTLKQGVSLASFTSYRVGGVADWFALPKTVEAIADNLSWAKQRDLPITFLGAGSNLLVSDRGVRGLVICTRHLRGVSFDDAAGTFTAAAGEPLPNLAWKAARRGWRGFEWAVGIPGTVGGAVFMNAGAHGACTADSLVTAQGLTPTGDFLDLTPEALEFAYRTSSLQSHIGFVTQAQFRLSPGHDPAQVVADTQAALQKRRSTQPYHLPSCGSVFRNPAPYTAGWLIEQTGLKALQIGQAQVSPMHANFIVNVGGATADNVLNLIHSVQDRVEEKWNIRLHPEVRLLGSFEGLGIAATEG</sequence>
<comment type="cofactor">
    <cofactor evidence="1 16">
        <name>FAD</name>
        <dbReference type="ChEBI" id="CHEBI:57692"/>
    </cofactor>
</comment>
<gene>
    <name evidence="16 18" type="primary">murB</name>
    <name evidence="18" type="ORF">DYY88_10825</name>
</gene>
<dbReference type="Gene3D" id="3.30.465.10">
    <property type="match status" value="1"/>
</dbReference>
<evidence type="ECO:0000256" key="2">
    <source>
        <dbReference type="ARBA" id="ARBA00003921"/>
    </source>
</evidence>
<dbReference type="Proteomes" id="UP000292459">
    <property type="component" value="Unassembled WGS sequence"/>
</dbReference>
<keyword evidence="8 16" id="KW-0274">FAD</keyword>
<dbReference type="UniPathway" id="UPA00219"/>
<comment type="catalytic activity">
    <reaction evidence="15 16">
        <text>UDP-N-acetyl-alpha-D-muramate + NADP(+) = UDP-N-acetyl-3-O-(1-carboxyvinyl)-alpha-D-glucosamine + NADPH + H(+)</text>
        <dbReference type="Rhea" id="RHEA:12248"/>
        <dbReference type="ChEBI" id="CHEBI:15378"/>
        <dbReference type="ChEBI" id="CHEBI:57783"/>
        <dbReference type="ChEBI" id="CHEBI:58349"/>
        <dbReference type="ChEBI" id="CHEBI:68483"/>
        <dbReference type="ChEBI" id="CHEBI:70757"/>
        <dbReference type="EC" id="1.3.1.98"/>
    </reaction>
</comment>
<dbReference type="InterPro" id="IPR036635">
    <property type="entry name" value="MurB_C_sf"/>
</dbReference>
<evidence type="ECO:0000256" key="7">
    <source>
        <dbReference type="ARBA" id="ARBA00022630"/>
    </source>
</evidence>
<evidence type="ECO:0000256" key="4">
    <source>
        <dbReference type="ARBA" id="ARBA00004752"/>
    </source>
</evidence>
<evidence type="ECO:0000256" key="9">
    <source>
        <dbReference type="ARBA" id="ARBA00022857"/>
    </source>
</evidence>
<dbReference type="NCBIfam" id="NF010480">
    <property type="entry name" value="PRK13905.1"/>
    <property type="match status" value="1"/>
</dbReference>
<keyword evidence="7 16" id="KW-0285">Flavoprotein</keyword>
<dbReference type="RefSeq" id="WP_044151319.1">
    <property type="nucleotide sequence ID" value="NZ_QVFV01000002.1"/>
</dbReference>
<evidence type="ECO:0000256" key="15">
    <source>
        <dbReference type="ARBA" id="ARBA00048914"/>
    </source>
</evidence>
<dbReference type="EMBL" id="QVFV01000002">
    <property type="protein sequence ID" value="RZM79237.1"/>
    <property type="molecule type" value="Genomic_DNA"/>
</dbReference>
<dbReference type="PANTHER" id="PTHR21071:SF4">
    <property type="entry name" value="UDP-N-ACETYLENOLPYRUVOYLGLUCOSAMINE REDUCTASE"/>
    <property type="match status" value="1"/>
</dbReference>
<organism evidence="18 19">
    <name type="scientific">Leptolyngbya iicbica LK</name>
    <dbReference type="NCBI Taxonomy" id="2294035"/>
    <lineage>
        <taxon>Bacteria</taxon>
        <taxon>Bacillati</taxon>
        <taxon>Cyanobacteriota</taxon>
        <taxon>Cyanophyceae</taxon>
        <taxon>Leptolyngbyales</taxon>
        <taxon>Leptolyngbyaceae</taxon>
        <taxon>Leptolyngbya group</taxon>
        <taxon>Leptolyngbya</taxon>
        <taxon>Leptolyngbya iicbica</taxon>
    </lineage>
</organism>
<dbReference type="GO" id="GO:0071949">
    <property type="term" value="F:FAD binding"/>
    <property type="evidence" value="ECO:0007669"/>
    <property type="project" value="InterPro"/>
</dbReference>
<evidence type="ECO:0000256" key="1">
    <source>
        <dbReference type="ARBA" id="ARBA00001974"/>
    </source>
</evidence>
<keyword evidence="10 16" id="KW-0133">Cell shape</keyword>
<keyword evidence="6 16" id="KW-0132">Cell division</keyword>
<evidence type="ECO:0000313" key="18">
    <source>
        <dbReference type="EMBL" id="RZM79237.1"/>
    </source>
</evidence>
<reference evidence="18 19" key="1">
    <citation type="submission" date="2018-11" db="EMBL/GenBank/DDBJ databases">
        <title>Whole genome sequencing of an environmental sample.</title>
        <authorList>
            <person name="Sarangi A.N."/>
            <person name="Singh D."/>
            <person name="Tripathy S."/>
        </authorList>
    </citation>
    <scope>NUCLEOTIDE SEQUENCE [LARGE SCALE GENOMIC DNA]</scope>
    <source>
        <strain evidence="18 19">Lakshadweep</strain>
    </source>
</reference>
<evidence type="ECO:0000256" key="6">
    <source>
        <dbReference type="ARBA" id="ARBA00022618"/>
    </source>
</evidence>
<dbReference type="SUPFAM" id="SSF56176">
    <property type="entry name" value="FAD-binding/transporter-associated domain-like"/>
    <property type="match status" value="1"/>
</dbReference>
<dbReference type="GO" id="GO:0071555">
    <property type="term" value="P:cell wall organization"/>
    <property type="evidence" value="ECO:0007669"/>
    <property type="project" value="UniProtKB-KW"/>
</dbReference>
<dbReference type="NCBIfam" id="TIGR00179">
    <property type="entry name" value="murB"/>
    <property type="match status" value="1"/>
</dbReference>
<dbReference type="PANTHER" id="PTHR21071">
    <property type="entry name" value="UDP-N-ACETYLENOLPYRUVOYLGLUCOSAMINE REDUCTASE"/>
    <property type="match status" value="1"/>
</dbReference>
<dbReference type="PROSITE" id="PS51387">
    <property type="entry name" value="FAD_PCMH"/>
    <property type="match status" value="1"/>
</dbReference>
<keyword evidence="13 16" id="KW-0131">Cell cycle</keyword>
<dbReference type="SUPFAM" id="SSF56194">
    <property type="entry name" value="Uridine diphospho-N-Acetylenolpyruvylglucosamine reductase, MurB, C-terminal domain"/>
    <property type="match status" value="1"/>
</dbReference>
<keyword evidence="5 16" id="KW-0963">Cytoplasm</keyword>
<proteinExistence type="inferred from homology"/>
<dbReference type="InterPro" id="IPR011601">
    <property type="entry name" value="MurB_C"/>
</dbReference>
<evidence type="ECO:0000256" key="8">
    <source>
        <dbReference type="ARBA" id="ARBA00022827"/>
    </source>
</evidence>
<evidence type="ECO:0000256" key="11">
    <source>
        <dbReference type="ARBA" id="ARBA00022984"/>
    </source>
</evidence>
<feature type="active site" description="Proton donor" evidence="16">
    <location>
        <position position="219"/>
    </location>
</feature>
<dbReference type="InterPro" id="IPR006094">
    <property type="entry name" value="Oxid_FAD_bind_N"/>
</dbReference>
<feature type="active site" evidence="16">
    <location>
        <position position="289"/>
    </location>
</feature>
<dbReference type="GO" id="GO:0051301">
    <property type="term" value="P:cell division"/>
    <property type="evidence" value="ECO:0007669"/>
    <property type="project" value="UniProtKB-KW"/>
</dbReference>
<evidence type="ECO:0000259" key="17">
    <source>
        <dbReference type="PROSITE" id="PS51387"/>
    </source>
</evidence>
<dbReference type="AlphaFoldDB" id="A0A4Q7E8T5"/>
<dbReference type="InterPro" id="IPR016167">
    <property type="entry name" value="FAD-bd_PCMH_sub1"/>
</dbReference>
<keyword evidence="9 16" id="KW-0521">NADP</keyword>
<evidence type="ECO:0000313" key="19">
    <source>
        <dbReference type="Proteomes" id="UP000292459"/>
    </source>
</evidence>